<feature type="compositionally biased region" description="Acidic residues" evidence="1">
    <location>
        <begin position="1047"/>
        <end position="1062"/>
    </location>
</feature>
<proteinExistence type="predicted"/>
<organism evidence="3">
    <name type="scientific">Chromera velia CCMP2878</name>
    <dbReference type="NCBI Taxonomy" id="1169474"/>
    <lineage>
        <taxon>Eukaryota</taxon>
        <taxon>Sar</taxon>
        <taxon>Alveolata</taxon>
        <taxon>Colpodellida</taxon>
        <taxon>Chromeraceae</taxon>
        <taxon>Chromera</taxon>
    </lineage>
</organism>
<gene>
    <name evidence="3" type="ORF">Cvel_26335</name>
</gene>
<accession>A0A0G4HD00</accession>
<feature type="compositionally biased region" description="Basic residues" evidence="1">
    <location>
        <begin position="775"/>
        <end position="784"/>
    </location>
</feature>
<dbReference type="SMART" id="SM00456">
    <property type="entry name" value="WW"/>
    <property type="match status" value="1"/>
</dbReference>
<feature type="compositionally biased region" description="Acidic residues" evidence="1">
    <location>
        <begin position="715"/>
        <end position="729"/>
    </location>
</feature>
<feature type="compositionally biased region" description="Basic and acidic residues" evidence="1">
    <location>
        <begin position="730"/>
        <end position="746"/>
    </location>
</feature>
<feature type="compositionally biased region" description="Acidic residues" evidence="1">
    <location>
        <begin position="250"/>
        <end position="260"/>
    </location>
</feature>
<dbReference type="InterPro" id="IPR036020">
    <property type="entry name" value="WW_dom_sf"/>
</dbReference>
<dbReference type="CDD" id="cd00201">
    <property type="entry name" value="WW"/>
    <property type="match status" value="1"/>
</dbReference>
<dbReference type="VEuPathDB" id="CryptoDB:Cvel_26335"/>
<feature type="compositionally biased region" description="Basic and acidic residues" evidence="1">
    <location>
        <begin position="283"/>
        <end position="300"/>
    </location>
</feature>
<protein>
    <recommendedName>
        <fullName evidence="2">WW domain-containing protein</fullName>
    </recommendedName>
</protein>
<sequence>MALRWYHWYCASLQRGLGVDFQTERSLFDAVLPFLETGAEYDPSESLRDLDAKFPLPPSWTAVSGPNGRKSSDFGRRFDELYGGLRVQMKLLLRSSRNRLRDMQADAEAGGEESEQMQEEEEAIQEQWTYMSGISREAARASGACVSDSEGMAEGSTEEERRDPSGGGGGEETTGLLRRGAGDGGSPEVPPCTVIRDVRTALVRSRDGDVRRRPGGRGDSRGGGATGRDHPSFYPSYQLHTKHVFGPADTQEEEEEEEAGEPALPRTGAGEGSHFSSRCTTIEGRERRAGGEREGRVRREKERHRLSRNSEREAPELAITRIVTREGEGWVDYAESGERILHSSSQRLERGLNGERVSSSQSISAEPSADPEPPSPSVSATATSRRRQRTLLERERERGLERRGEGSANQKKGASSATFADWKWKTKNSSAHSPPKEKGEERDTQKFPPKNEMNASVGSPFSLASRSVTETVGEDLTSGGASLEASLPGGPRSPDFAHSPSSPPAPSAERVDPSDDSLGLPWFLWYLQHPRGLGVRPGPERHLLQLLAPPLNAQRPFSEWLRAGGEGPIPLPPGWDRHVDDQGRVFFWRRNEEESTWRHPDHETFQILIGLYRSARVAASPHQRLEDLSRGYRGHIKMLLKAAKGRYREHRERVASSTCTDQGLIKELLETKRQKWEEVRSLQRKVQLLVEVEERLHLALTRDEDDALGPHTTQEEEDAVAGEEAEEEGDNRAATEPNREDEEKADNSTQSPTGQAPEGFREERGRSSKVSAQTKQKKKKKKGAREKNRKQQEETEDEQQLQEDQKREDPFQNQKGTPKPPSTSVESIRLGRPSVRSDGTQQKVPTERERDSEVPLTGPSHPSEKSQSREKKADSASASSSVKEPSKAEERGAPSPVSSSSHASSPTIVTVVHVPTGTRLDPTGQEGAAPSGRSDPVSQAPRERERERDRDKETAAKEISESPRLPPSSVPLQTLYLEAEEEQEGAREAETNKRKGEDQIPKSIDLSSSASPQAPPLFVVSRKASFTSAPQADTHNAQIPNVFPESPDLDEYPVPSDDEEDYKADVTNSSGVIAQRQRPRAHSQTSSHDHPDGPLNPNADPCVHLLPVPQTRTPGRTNIPGSVTLPPDLGGVLETARRNSAFTDFAPFSDARRSSLMEFLEEAEQEEKRANGTAEGSQQKAPCRYERLSDPLHANEVIEEIAKFPSPEDPSEGDGTEASRGGGGQAYETDTLRSGYLGGEERERAAESGAESEETDGESTYGYRYRGRGSERGGMTDGKLNRRRSFLLVSPEVLETTRGDGRGESLHSTSDIPQPSGATVFSSRSEYSEEVDLDAMAQRLQRRSRIWMGRLWRMKTMEIRGDGATKLQRAWRWMVARVLARAWRKKEREKRQKAWWSIYRMWLGFKGREAARRRRRELEKQRWNARFVLANWWWRKTWRKRKRAARFVRDVWLGFLWRKSRVPLQAWDPKKVDGRQGRRMRLHFVCSSPSDFSRFNSLFSTELAKDASREDLETTPAIHTGKPNQQFAPLRSLQSMQRDLEASHGHAEGTPSWHVLTKSQTSKDISTNQFPPMRQPSFHLDTPRTAPLEGFPGSPHAEIPTVSKKTLQKPQDLLASSPSDTPLPPDSSPEWDQALAPLLGSPRLEKTLRRLGIRSQDLLPRSLEVFKRQTSRHPLPLSSSLRLPERPLLLWKNYERQRRRRVLEVLLARAEDIREEEEAKDGETMRVVSVLDGEDLREPHETAFARSSGSGMQIRSLVMIERLLEKEAKRMEREKRLEMRTALAAEARNQDQLAKERWLDERLIYRDIRKSTRSRQMHLKGLRTGQQIQERWERHLHAEEIARAERTFKHQVLELSIQEQEKRAEDFFIFQQMKNSDRSGREAERRRLVRSRYADICNDAEHRGHSKLERMEEKSEEVARQAGERQRRRLLENAERSMKFVNAAEKLGNLERQAEYRKGLVQERLYEKAQQVEALKNLKGHFALQRRERNVRQAALRSLPVNLRSISPGPSHYVSPFHPSVLRPFESVSDALRDRSFFSGPANASTSVQLPSAEPN</sequence>
<feature type="compositionally biased region" description="Polar residues" evidence="1">
    <location>
        <begin position="407"/>
        <end position="418"/>
    </location>
</feature>
<dbReference type="EMBL" id="CDMZ01002329">
    <property type="protein sequence ID" value="CEM41883.1"/>
    <property type="molecule type" value="Genomic_DNA"/>
</dbReference>
<evidence type="ECO:0000259" key="2">
    <source>
        <dbReference type="PROSITE" id="PS50020"/>
    </source>
</evidence>
<feature type="region of interest" description="Disordered" evidence="1">
    <location>
        <begin position="141"/>
        <end position="317"/>
    </location>
</feature>
<feature type="compositionally biased region" description="Polar residues" evidence="1">
    <location>
        <begin position="811"/>
        <end position="826"/>
    </location>
</feature>
<dbReference type="SUPFAM" id="SSF51045">
    <property type="entry name" value="WW domain"/>
    <property type="match status" value="1"/>
</dbReference>
<evidence type="ECO:0000256" key="1">
    <source>
        <dbReference type="SAM" id="MobiDB-lite"/>
    </source>
</evidence>
<feature type="compositionally biased region" description="Basic and acidic residues" evidence="1">
    <location>
        <begin position="941"/>
        <end position="961"/>
    </location>
</feature>
<feature type="region of interest" description="Disordered" evidence="1">
    <location>
        <begin position="1203"/>
        <end position="1279"/>
    </location>
</feature>
<evidence type="ECO:0000313" key="3">
    <source>
        <dbReference type="EMBL" id="CEM41883.1"/>
    </source>
</evidence>
<feature type="compositionally biased region" description="Polar residues" evidence="1">
    <location>
        <begin position="1306"/>
        <end position="1323"/>
    </location>
</feature>
<feature type="compositionally biased region" description="Polar residues" evidence="1">
    <location>
        <begin position="453"/>
        <end position="470"/>
    </location>
</feature>
<feature type="region of interest" description="Disordered" evidence="1">
    <location>
        <begin position="1291"/>
        <end position="1323"/>
    </location>
</feature>
<feature type="compositionally biased region" description="Basic and acidic residues" evidence="1">
    <location>
        <begin position="196"/>
        <end position="220"/>
    </location>
</feature>
<feature type="region of interest" description="Disordered" evidence="1">
    <location>
        <begin position="344"/>
        <end position="513"/>
    </location>
</feature>
<feature type="compositionally biased region" description="Basic and acidic residues" evidence="1">
    <location>
        <begin position="984"/>
        <end position="1000"/>
    </location>
</feature>
<dbReference type="PROSITE" id="PS50020">
    <property type="entry name" value="WW_DOMAIN_2"/>
    <property type="match status" value="1"/>
</dbReference>
<feature type="region of interest" description="Disordered" evidence="1">
    <location>
        <begin position="701"/>
        <end position="1126"/>
    </location>
</feature>
<feature type="compositionally biased region" description="Basic and acidic residues" evidence="1">
    <location>
        <begin position="862"/>
        <end position="874"/>
    </location>
</feature>
<feature type="compositionally biased region" description="Low complexity" evidence="1">
    <location>
        <begin position="894"/>
        <end position="906"/>
    </location>
</feature>
<name>A0A0G4HD00_9ALVE</name>
<feature type="region of interest" description="Disordered" evidence="1">
    <location>
        <begin position="1161"/>
        <end position="1185"/>
    </location>
</feature>
<dbReference type="InterPro" id="IPR001202">
    <property type="entry name" value="WW_dom"/>
</dbReference>
<feature type="compositionally biased region" description="Basic and acidic residues" evidence="1">
    <location>
        <begin position="344"/>
        <end position="353"/>
    </location>
</feature>
<feature type="compositionally biased region" description="Polar residues" evidence="1">
    <location>
        <begin position="1110"/>
        <end position="1121"/>
    </location>
</feature>
<feature type="region of interest" description="Disordered" evidence="1">
    <location>
        <begin position="1536"/>
        <end position="1555"/>
    </location>
</feature>
<feature type="compositionally biased region" description="Basic and acidic residues" evidence="1">
    <location>
        <begin position="1295"/>
        <end position="1305"/>
    </location>
</feature>
<feature type="region of interest" description="Disordered" evidence="1">
    <location>
        <begin position="1611"/>
        <end position="1632"/>
    </location>
</feature>
<feature type="compositionally biased region" description="Acidic residues" evidence="1">
    <location>
        <begin position="109"/>
        <end position="124"/>
    </location>
</feature>
<feature type="region of interest" description="Disordered" evidence="1">
    <location>
        <begin position="103"/>
        <end position="124"/>
    </location>
</feature>
<dbReference type="Gene3D" id="2.20.70.10">
    <property type="match status" value="1"/>
</dbReference>
<feature type="compositionally biased region" description="Polar residues" evidence="1">
    <location>
        <begin position="1024"/>
        <end position="1039"/>
    </location>
</feature>
<feature type="compositionally biased region" description="Basic and acidic residues" evidence="1">
    <location>
        <begin position="1538"/>
        <end position="1547"/>
    </location>
</feature>
<reference evidence="3" key="1">
    <citation type="submission" date="2014-11" db="EMBL/GenBank/DDBJ databases">
        <authorList>
            <person name="Otto D Thomas"/>
            <person name="Naeem Raeece"/>
        </authorList>
    </citation>
    <scope>NUCLEOTIDE SEQUENCE</scope>
</reference>
<feature type="compositionally biased region" description="Low complexity" evidence="1">
    <location>
        <begin position="358"/>
        <end position="368"/>
    </location>
</feature>
<feature type="domain" description="WW" evidence="2">
    <location>
        <begin position="569"/>
        <end position="602"/>
    </location>
</feature>
<feature type="compositionally biased region" description="Basic and acidic residues" evidence="1">
    <location>
        <begin position="390"/>
        <end position="405"/>
    </location>
</feature>
<feature type="compositionally biased region" description="Polar residues" evidence="1">
    <location>
        <begin position="1560"/>
        <end position="1570"/>
    </location>
</feature>
<feature type="region of interest" description="Disordered" evidence="1">
    <location>
        <begin position="1560"/>
        <end position="1599"/>
    </location>
</feature>
<feature type="compositionally biased region" description="Basic and acidic residues" evidence="1">
    <location>
        <begin position="434"/>
        <end position="445"/>
    </location>
</feature>